<evidence type="ECO:0000256" key="4">
    <source>
        <dbReference type="ARBA" id="ARBA00023187"/>
    </source>
</evidence>
<comment type="subcellular location">
    <subcellularLocation>
        <location evidence="1">Nucleus</location>
    </subcellularLocation>
</comment>
<sequence>MLHRRRYQPCTAGSPNLHCTQLPSALLALLPSVTPLPGSSSSQPFRRPCSHRSLSNPNFNIPALNRDGWLKFDELGKKILSIALSAALALAADPLTSLIDTVFVSHIGDVLAARAAYIQQTGKESDSDFVQNVILRANMEKRLGNMESACGIYKEAIEMAVAEENLQHALPNLYVHFSHLKYMSTNNMDAARDILVDGIKNLPQNKQLLELIQLHIAILTISLSIVTINNISLCLTLLFPFILSNLVIDSLQNCKDTLATCQNELEAAKSEIQSWHSSIQNEPCVPAGATPEPKMLPDYLQALKSSEESLREQLEKAKKKEAAFIVTFAKREQEIAELKVSCSK</sequence>
<accession>A0A444Y2H5</accession>
<dbReference type="SUPFAM" id="SSF48452">
    <property type="entry name" value="TPR-like"/>
    <property type="match status" value="1"/>
</dbReference>
<keyword evidence="4" id="KW-0508">mRNA splicing</keyword>
<organism evidence="6 7">
    <name type="scientific">Arachis hypogaea</name>
    <name type="common">Peanut</name>
    <dbReference type="NCBI Taxonomy" id="3818"/>
    <lineage>
        <taxon>Eukaryota</taxon>
        <taxon>Viridiplantae</taxon>
        <taxon>Streptophyta</taxon>
        <taxon>Embryophyta</taxon>
        <taxon>Tracheophyta</taxon>
        <taxon>Spermatophyta</taxon>
        <taxon>Magnoliopsida</taxon>
        <taxon>eudicotyledons</taxon>
        <taxon>Gunneridae</taxon>
        <taxon>Pentapetalae</taxon>
        <taxon>rosids</taxon>
        <taxon>fabids</taxon>
        <taxon>Fabales</taxon>
        <taxon>Fabaceae</taxon>
        <taxon>Papilionoideae</taxon>
        <taxon>50 kb inversion clade</taxon>
        <taxon>dalbergioids sensu lato</taxon>
        <taxon>Dalbergieae</taxon>
        <taxon>Pterocarpus clade</taxon>
        <taxon>Arachis</taxon>
    </lineage>
</organism>
<dbReference type="PANTHER" id="PTHR15217">
    <property type="entry name" value="WILMS' TUMOR 1-ASSOCIATING PROTEIN"/>
    <property type="match status" value="1"/>
</dbReference>
<comment type="caution">
    <text evidence="6">The sequence shown here is derived from an EMBL/GenBank/DDBJ whole genome shotgun (WGS) entry which is preliminary data.</text>
</comment>
<dbReference type="PANTHER" id="PTHR15217:SF0">
    <property type="entry name" value="PRE-MRNA-SPLICING REGULATOR WTAP"/>
    <property type="match status" value="1"/>
</dbReference>
<name>A0A444Y2H5_ARAHY</name>
<evidence type="ECO:0000313" key="6">
    <source>
        <dbReference type="EMBL" id="RYQ96089.1"/>
    </source>
</evidence>
<proteinExistence type="inferred from homology"/>
<dbReference type="GO" id="GO:0005634">
    <property type="term" value="C:nucleus"/>
    <property type="evidence" value="ECO:0007669"/>
    <property type="project" value="UniProtKB-SubCell"/>
</dbReference>
<dbReference type="GO" id="GO:0006397">
    <property type="term" value="P:mRNA processing"/>
    <property type="evidence" value="ECO:0007669"/>
    <property type="project" value="UniProtKB-KW"/>
</dbReference>
<evidence type="ECO:0000256" key="5">
    <source>
        <dbReference type="ARBA" id="ARBA00023242"/>
    </source>
</evidence>
<evidence type="ECO:0000256" key="2">
    <source>
        <dbReference type="ARBA" id="ARBA00010313"/>
    </source>
</evidence>
<dbReference type="STRING" id="3818.A0A444Y2H5"/>
<dbReference type="Gene3D" id="1.25.40.10">
    <property type="entry name" value="Tetratricopeptide repeat domain"/>
    <property type="match status" value="1"/>
</dbReference>
<reference evidence="6 7" key="1">
    <citation type="submission" date="2019-01" db="EMBL/GenBank/DDBJ databases">
        <title>Sequencing of cultivated peanut Arachis hypogaea provides insights into genome evolution and oil improvement.</title>
        <authorList>
            <person name="Chen X."/>
        </authorList>
    </citation>
    <scope>NUCLEOTIDE SEQUENCE [LARGE SCALE GENOMIC DNA]</scope>
    <source>
        <strain evidence="7">cv. Fuhuasheng</strain>
        <tissue evidence="6">Leaves</tissue>
    </source>
</reference>
<dbReference type="GO" id="GO:0008380">
    <property type="term" value="P:RNA splicing"/>
    <property type="evidence" value="ECO:0007669"/>
    <property type="project" value="UniProtKB-KW"/>
</dbReference>
<dbReference type="InterPro" id="IPR033757">
    <property type="entry name" value="WTAP"/>
</dbReference>
<dbReference type="GO" id="GO:0000381">
    <property type="term" value="P:regulation of alternative mRNA splicing, via spliceosome"/>
    <property type="evidence" value="ECO:0007669"/>
    <property type="project" value="InterPro"/>
</dbReference>
<evidence type="ECO:0000256" key="1">
    <source>
        <dbReference type="ARBA" id="ARBA00004123"/>
    </source>
</evidence>
<evidence type="ECO:0000313" key="7">
    <source>
        <dbReference type="Proteomes" id="UP000289738"/>
    </source>
</evidence>
<dbReference type="EMBL" id="SDMP01000018">
    <property type="protein sequence ID" value="RYQ96089.1"/>
    <property type="molecule type" value="Genomic_DNA"/>
</dbReference>
<dbReference type="GO" id="GO:0016556">
    <property type="term" value="P:mRNA modification"/>
    <property type="evidence" value="ECO:0007669"/>
    <property type="project" value="InterPro"/>
</dbReference>
<dbReference type="Proteomes" id="UP000289738">
    <property type="component" value="Chromosome B08"/>
</dbReference>
<keyword evidence="3" id="KW-0507">mRNA processing</keyword>
<comment type="similarity">
    <text evidence="2">Belongs to the fl(2)d family.</text>
</comment>
<dbReference type="AlphaFoldDB" id="A0A444Y2H5"/>
<dbReference type="InterPro" id="IPR011990">
    <property type="entry name" value="TPR-like_helical_dom_sf"/>
</dbReference>
<protein>
    <submittedName>
        <fullName evidence="6">Uncharacterized protein</fullName>
    </submittedName>
</protein>
<evidence type="ECO:0000256" key="3">
    <source>
        <dbReference type="ARBA" id="ARBA00022664"/>
    </source>
</evidence>
<gene>
    <name evidence="6" type="ORF">Ahy_B08g091618</name>
</gene>
<keyword evidence="5" id="KW-0539">Nucleus</keyword>
<keyword evidence="7" id="KW-1185">Reference proteome</keyword>